<organism evidence="1">
    <name type="scientific">mine drainage metagenome</name>
    <dbReference type="NCBI Taxonomy" id="410659"/>
    <lineage>
        <taxon>unclassified sequences</taxon>
        <taxon>metagenomes</taxon>
        <taxon>ecological metagenomes</taxon>
    </lineage>
</organism>
<keyword evidence="1" id="KW-0808">Transferase</keyword>
<gene>
    <name evidence="1" type="ORF">CARN7_1178</name>
</gene>
<dbReference type="PANTHER" id="PTHR47017">
    <property type="entry name" value="ACYL-COA"/>
    <property type="match status" value="1"/>
</dbReference>
<protein>
    <submittedName>
        <fullName evidence="1">Putative Acyl-CoA N-acyltransferase (Nat)</fullName>
    </submittedName>
</protein>
<reference evidence="1" key="1">
    <citation type="submission" date="2009-10" db="EMBL/GenBank/DDBJ databases">
        <title>Diversity of trophic interactions inside an arsenic-rich microbial ecosystem.</title>
        <authorList>
            <person name="Bertin P.N."/>
            <person name="Heinrich-Salmeron A."/>
            <person name="Pelletier E."/>
            <person name="Goulhen-Chollet F."/>
            <person name="Arsene-Ploetze F."/>
            <person name="Gallien S."/>
            <person name="Calteau A."/>
            <person name="Vallenet D."/>
            <person name="Casiot C."/>
            <person name="Chane-Woon-Ming B."/>
            <person name="Giloteaux L."/>
            <person name="Barakat M."/>
            <person name="Bonnefoy V."/>
            <person name="Bruneel O."/>
            <person name="Chandler M."/>
            <person name="Cleiss J."/>
            <person name="Duran R."/>
            <person name="Elbaz-Poulichet F."/>
            <person name="Fonknechten N."/>
            <person name="Lauga B."/>
            <person name="Mornico D."/>
            <person name="Ortet P."/>
            <person name="Schaeffer C."/>
            <person name="Siguier P."/>
            <person name="Alexander Thil Smith A."/>
            <person name="Van Dorsselaer A."/>
            <person name="Weissenbach J."/>
            <person name="Medigue C."/>
            <person name="Le Paslier D."/>
        </authorList>
    </citation>
    <scope>NUCLEOTIDE SEQUENCE</scope>
</reference>
<dbReference type="AlphaFoldDB" id="E6QT28"/>
<proteinExistence type="predicted"/>
<sequence length="390" mass="43852">MSRTGQRTAVGMPIAPGTPSISTIEALTDLPAAEWNALAGDDPFLSCEFLSALETSGCAVPNTGWRPQFLLAHEAGKLVGGIPLYLKSHSYGEYVFDWAWAEAYARHGLAYYPKLLAAVPFTPITGTRILAQSDHIAEQLIHTALQLAKNLHVSSLHCLFPETAQVPALQAAGMSVRHGVQFHWQNPDYPDFDAYLSGMNNEKRKKIKQERRRVRDAGISFEWVLGHQATAAQWAFFFTCYAQTYHAHNSTPYLNPDFFQRIAASMGEKILLVFAVREGKMIASAFNVFTRERLYGRYWGAMEQHSGLHFETCYYQAIEFCIAHRIAVFEGGAQGEHKLARGFLPEQTLSTHWLAHERLGRAVDDFLVREQAGMEHYANELNERSPFKQV</sequence>
<dbReference type="Pfam" id="PF04339">
    <property type="entry name" value="FemAB_like"/>
    <property type="match status" value="1"/>
</dbReference>
<evidence type="ECO:0000313" key="1">
    <source>
        <dbReference type="EMBL" id="CBI10400.1"/>
    </source>
</evidence>
<dbReference type="InterPro" id="IPR016181">
    <property type="entry name" value="Acyl_CoA_acyltransferase"/>
</dbReference>
<accession>E6QT28</accession>
<name>E6QT28_9ZZZZ</name>
<keyword evidence="1" id="KW-0012">Acyltransferase</keyword>
<dbReference type="Gene3D" id="3.40.630.30">
    <property type="match status" value="1"/>
</dbReference>
<dbReference type="EMBL" id="CABR01000083">
    <property type="protein sequence ID" value="CBI10400.1"/>
    <property type="molecule type" value="Genomic_DNA"/>
</dbReference>
<dbReference type="PANTHER" id="PTHR47017:SF1">
    <property type="entry name" value="ACYL-COA"/>
    <property type="match status" value="1"/>
</dbReference>
<dbReference type="InterPro" id="IPR007434">
    <property type="entry name" value="FemAB-like"/>
</dbReference>
<dbReference type="GO" id="GO:0016746">
    <property type="term" value="F:acyltransferase activity"/>
    <property type="evidence" value="ECO:0007669"/>
    <property type="project" value="UniProtKB-KW"/>
</dbReference>
<comment type="caution">
    <text evidence="1">The sequence shown here is derived from an EMBL/GenBank/DDBJ whole genome shotgun (WGS) entry which is preliminary data.</text>
</comment>
<dbReference type="SUPFAM" id="SSF55729">
    <property type="entry name" value="Acyl-CoA N-acyltransferases (Nat)"/>
    <property type="match status" value="1"/>
</dbReference>